<dbReference type="PROSITE" id="PS00857">
    <property type="entry name" value="PREPHENATE_DEHYDR_1"/>
    <property type="match status" value="1"/>
</dbReference>
<dbReference type="UniPathway" id="UPA00120">
    <property type="reaction ID" value="UER00203"/>
</dbReference>
<dbReference type="Pfam" id="PF00800">
    <property type="entry name" value="PDT"/>
    <property type="match status" value="1"/>
</dbReference>
<dbReference type="Gene3D" id="1.20.59.10">
    <property type="entry name" value="Chorismate mutase"/>
    <property type="match status" value="1"/>
</dbReference>
<dbReference type="InterPro" id="IPR036979">
    <property type="entry name" value="CM_dom_sf"/>
</dbReference>
<dbReference type="FunFam" id="3.30.70.260:FF:000012">
    <property type="entry name" value="Prephenate dehydratase"/>
    <property type="match status" value="1"/>
</dbReference>
<keyword evidence="14" id="KW-0456">Lyase</keyword>
<gene>
    <name evidence="23" type="ORF">P873_02275</name>
</gene>
<dbReference type="NCBIfam" id="NF008865">
    <property type="entry name" value="PRK11898.1"/>
    <property type="match status" value="1"/>
</dbReference>
<keyword evidence="11" id="KW-0057">Aromatic amino acid biosynthesis</keyword>
<dbReference type="InterPro" id="IPR002701">
    <property type="entry name" value="CM_II_prokaryot"/>
</dbReference>
<dbReference type="FunFam" id="3.40.190.10:FF:000029">
    <property type="entry name" value="Chorismate mutase/Prephenate dehydratase"/>
    <property type="match status" value="1"/>
</dbReference>
<dbReference type="InterPro" id="IPR045865">
    <property type="entry name" value="ACT-like_dom_sf"/>
</dbReference>
<dbReference type="GO" id="GO:0009094">
    <property type="term" value="P:L-phenylalanine biosynthetic process"/>
    <property type="evidence" value="ECO:0007669"/>
    <property type="project" value="UniProtKB-UniPathway"/>
</dbReference>
<keyword evidence="12" id="KW-0584">Phenylalanine biosynthesis</keyword>
<evidence type="ECO:0000256" key="19">
    <source>
        <dbReference type="PIRSR" id="PIRSR001500-2"/>
    </source>
</evidence>
<dbReference type="PANTHER" id="PTHR21022:SF19">
    <property type="entry name" value="PREPHENATE DEHYDRATASE-RELATED"/>
    <property type="match status" value="1"/>
</dbReference>
<feature type="domain" description="Prephenate dehydratase" evidence="21">
    <location>
        <begin position="88"/>
        <end position="263"/>
    </location>
</feature>
<comment type="pathway">
    <text evidence="5">Metabolic intermediate biosynthesis; prephenate biosynthesis; prephenate from chorismate: step 1/1.</text>
</comment>
<dbReference type="InterPro" id="IPR002912">
    <property type="entry name" value="ACT_dom"/>
</dbReference>
<keyword evidence="15" id="KW-0511">Multifunctional enzyme</keyword>
<evidence type="ECO:0000256" key="11">
    <source>
        <dbReference type="ARBA" id="ARBA00023141"/>
    </source>
</evidence>
<comment type="caution">
    <text evidence="23">The sequence shown here is derived from an EMBL/GenBank/DDBJ whole genome shotgun (WGS) entry which is preliminary data.</text>
</comment>
<keyword evidence="10" id="KW-0028">Amino-acid biosynthesis</keyword>
<evidence type="ECO:0000256" key="17">
    <source>
        <dbReference type="ARBA" id="ARBA00031520"/>
    </source>
</evidence>
<evidence type="ECO:0000256" key="2">
    <source>
        <dbReference type="ARBA" id="ARBA00002364"/>
    </source>
</evidence>
<dbReference type="CDD" id="cd13630">
    <property type="entry name" value="PBP2_PDT_1"/>
    <property type="match status" value="1"/>
</dbReference>
<evidence type="ECO:0000259" key="21">
    <source>
        <dbReference type="PROSITE" id="PS51171"/>
    </source>
</evidence>
<feature type="domain" description="Chorismate mutase" evidence="20">
    <location>
        <begin position="1"/>
        <end position="88"/>
    </location>
</feature>
<evidence type="ECO:0000256" key="13">
    <source>
        <dbReference type="ARBA" id="ARBA00023235"/>
    </source>
</evidence>
<dbReference type="InterPro" id="IPR008242">
    <property type="entry name" value="Chor_mutase/pphenate_deHydtase"/>
</dbReference>
<dbReference type="PROSITE" id="PS51171">
    <property type="entry name" value="PREPHENATE_DEHYDR_3"/>
    <property type="match status" value="1"/>
</dbReference>
<evidence type="ECO:0000256" key="8">
    <source>
        <dbReference type="ARBA" id="ARBA00014401"/>
    </source>
</evidence>
<evidence type="ECO:0000256" key="5">
    <source>
        <dbReference type="ARBA" id="ARBA00004817"/>
    </source>
</evidence>
<evidence type="ECO:0000256" key="15">
    <source>
        <dbReference type="ARBA" id="ARBA00023268"/>
    </source>
</evidence>
<dbReference type="SUPFAM" id="SSF55021">
    <property type="entry name" value="ACT-like"/>
    <property type="match status" value="1"/>
</dbReference>
<comment type="function">
    <text evidence="2">Catalyzes the Claisen rearrangement of chorismate to prephenate and the decarboxylation/dehydration of prephenate to phenylpyruvate.</text>
</comment>
<dbReference type="InterPro" id="IPR010957">
    <property type="entry name" value="G/b/e-P-prot_chorismate_mutase"/>
</dbReference>
<comment type="pathway">
    <text evidence="4">Amino-acid biosynthesis; L-phenylalanine biosynthesis; phenylpyruvate from prephenate: step 1/1.</text>
</comment>
<dbReference type="PIRSF" id="PIRSF001500">
    <property type="entry name" value="Chor_mut_pdt_Ppr"/>
    <property type="match status" value="1"/>
</dbReference>
<evidence type="ECO:0000256" key="10">
    <source>
        <dbReference type="ARBA" id="ARBA00022605"/>
    </source>
</evidence>
<evidence type="ECO:0000256" key="4">
    <source>
        <dbReference type="ARBA" id="ARBA00004741"/>
    </source>
</evidence>
<dbReference type="Gene3D" id="3.40.190.10">
    <property type="entry name" value="Periplasmic binding protein-like II"/>
    <property type="match status" value="2"/>
</dbReference>
<dbReference type="InterPro" id="IPR036263">
    <property type="entry name" value="Chorismate_II_sf"/>
</dbReference>
<dbReference type="SMART" id="SM00830">
    <property type="entry name" value="CM_2"/>
    <property type="match status" value="1"/>
</dbReference>
<dbReference type="EC" id="5.4.99.5" evidence="6"/>
<dbReference type="SUPFAM" id="SSF53850">
    <property type="entry name" value="Periplasmic binding protein-like II"/>
    <property type="match status" value="1"/>
</dbReference>
<name>A0A091AY68_9GAMM</name>
<dbReference type="UniPathway" id="UPA00121">
    <property type="reaction ID" value="UER00345"/>
</dbReference>
<dbReference type="SUPFAM" id="SSF48600">
    <property type="entry name" value="Chorismate mutase II"/>
    <property type="match status" value="1"/>
</dbReference>
<evidence type="ECO:0000313" key="24">
    <source>
        <dbReference type="Proteomes" id="UP000029391"/>
    </source>
</evidence>
<dbReference type="PROSITE" id="PS51168">
    <property type="entry name" value="CHORISMATE_MUT_2"/>
    <property type="match status" value="1"/>
</dbReference>
<feature type="site" description="Essential for prephenate dehydratase activity" evidence="19">
    <location>
        <position position="256"/>
    </location>
</feature>
<organism evidence="23 24">
    <name type="scientific">Arenimonas composti TR7-09 = DSM 18010</name>
    <dbReference type="NCBI Taxonomy" id="1121013"/>
    <lineage>
        <taxon>Bacteria</taxon>
        <taxon>Pseudomonadati</taxon>
        <taxon>Pseudomonadota</taxon>
        <taxon>Gammaproteobacteria</taxon>
        <taxon>Lysobacterales</taxon>
        <taxon>Lysobacteraceae</taxon>
        <taxon>Arenimonas</taxon>
    </lineage>
</organism>
<dbReference type="Pfam" id="PF01817">
    <property type="entry name" value="CM_2"/>
    <property type="match status" value="1"/>
</dbReference>
<dbReference type="CDD" id="cd04905">
    <property type="entry name" value="ACT_CM-PDT"/>
    <property type="match status" value="1"/>
</dbReference>
<comment type="catalytic activity">
    <reaction evidence="1">
        <text>chorismate = prephenate</text>
        <dbReference type="Rhea" id="RHEA:13897"/>
        <dbReference type="ChEBI" id="CHEBI:29748"/>
        <dbReference type="ChEBI" id="CHEBI:29934"/>
        <dbReference type="EC" id="5.4.99.5"/>
    </reaction>
</comment>
<keyword evidence="24" id="KW-1185">Reference proteome</keyword>
<keyword evidence="13" id="KW-0413">Isomerase</keyword>
<dbReference type="GO" id="GO:0004106">
    <property type="term" value="F:chorismate mutase activity"/>
    <property type="evidence" value="ECO:0007669"/>
    <property type="project" value="UniProtKB-EC"/>
</dbReference>
<dbReference type="NCBIfam" id="TIGR01807">
    <property type="entry name" value="CM_P2"/>
    <property type="match status" value="1"/>
</dbReference>
<evidence type="ECO:0000259" key="20">
    <source>
        <dbReference type="PROSITE" id="PS51168"/>
    </source>
</evidence>
<dbReference type="AlphaFoldDB" id="A0A091AY68"/>
<evidence type="ECO:0000259" key="22">
    <source>
        <dbReference type="PROSITE" id="PS51671"/>
    </source>
</evidence>
<dbReference type="InterPro" id="IPR018528">
    <property type="entry name" value="Preph_deHydtase_CS"/>
</dbReference>
<accession>A0A091AY68</accession>
<sequence>MLVEVRERIDAIDRQIQALIAERARWAHQVGKAKGPLKAAVDYYRPEREAQVLRQVLDRNDGPLSDEVLLRVFREIMSACLAQQEPLKVGYLGPEGTFSQQAMQKHFGHSAKGLPLASIEEVFQEVEAGHADFGVVPVENSGQGTIQSTLDMFLASPLKICGEVELAVHQHLLSRSGRLEDIERVYSHPMSLAQCKAWLRQHLPKAEKIPVASNAEAARRARGADDAAAIAGENAGHVYGLKTVAGPIEDRPDNATRFLVLGRELFPGSGHDRTSLLVYVRDQPGALYAVLSPFARHGVSMNRIESRPSHTGRWQYAFFIDVSGHVEDAAVASALAELGEYAADVRVLGAYPVALL</sequence>
<proteinExistence type="predicted"/>
<dbReference type="FunFam" id="3.40.190.10:FF:000034">
    <property type="entry name" value="Chorismate mutase/prephenate dehydratase"/>
    <property type="match status" value="1"/>
</dbReference>
<dbReference type="Proteomes" id="UP000029391">
    <property type="component" value="Unassembled WGS sequence"/>
</dbReference>
<dbReference type="PROSITE" id="PS51671">
    <property type="entry name" value="ACT"/>
    <property type="match status" value="1"/>
</dbReference>
<dbReference type="eggNOG" id="COG0077">
    <property type="taxonomic scope" value="Bacteria"/>
</dbReference>
<dbReference type="PANTHER" id="PTHR21022">
    <property type="entry name" value="PREPHENATE DEHYDRATASE P PROTEIN"/>
    <property type="match status" value="1"/>
</dbReference>
<dbReference type="EMBL" id="AWXU01000095">
    <property type="protein sequence ID" value="KFN45268.1"/>
    <property type="molecule type" value="Genomic_DNA"/>
</dbReference>
<evidence type="ECO:0000256" key="18">
    <source>
        <dbReference type="ARBA" id="ARBA00047848"/>
    </source>
</evidence>
<dbReference type="FunFam" id="1.20.59.10:FF:000004">
    <property type="entry name" value="Prephenate dehydratase"/>
    <property type="match status" value="1"/>
</dbReference>
<dbReference type="EC" id="4.2.1.51" evidence="7"/>
<evidence type="ECO:0000256" key="9">
    <source>
        <dbReference type="ARBA" id="ARBA00022490"/>
    </source>
</evidence>
<keyword evidence="9" id="KW-0963">Cytoplasm</keyword>
<comment type="catalytic activity">
    <reaction evidence="18">
        <text>prephenate + H(+) = 3-phenylpyruvate + CO2 + H2O</text>
        <dbReference type="Rhea" id="RHEA:21648"/>
        <dbReference type="ChEBI" id="CHEBI:15377"/>
        <dbReference type="ChEBI" id="CHEBI:15378"/>
        <dbReference type="ChEBI" id="CHEBI:16526"/>
        <dbReference type="ChEBI" id="CHEBI:18005"/>
        <dbReference type="ChEBI" id="CHEBI:29934"/>
        <dbReference type="EC" id="4.2.1.51"/>
    </reaction>
</comment>
<dbReference type="GO" id="GO:0004664">
    <property type="term" value="F:prephenate dehydratase activity"/>
    <property type="evidence" value="ECO:0007669"/>
    <property type="project" value="UniProtKB-EC"/>
</dbReference>
<evidence type="ECO:0000256" key="12">
    <source>
        <dbReference type="ARBA" id="ARBA00023222"/>
    </source>
</evidence>
<evidence type="ECO:0000313" key="23">
    <source>
        <dbReference type="EMBL" id="KFN45268.1"/>
    </source>
</evidence>
<evidence type="ECO:0000256" key="3">
    <source>
        <dbReference type="ARBA" id="ARBA00004496"/>
    </source>
</evidence>
<feature type="domain" description="ACT" evidence="22">
    <location>
        <begin position="275"/>
        <end position="352"/>
    </location>
</feature>
<evidence type="ECO:0000256" key="7">
    <source>
        <dbReference type="ARBA" id="ARBA00013147"/>
    </source>
</evidence>
<dbReference type="eggNOG" id="COG1605">
    <property type="taxonomic scope" value="Bacteria"/>
</dbReference>
<comment type="subcellular location">
    <subcellularLocation>
        <location evidence="3">Cytoplasm</location>
    </subcellularLocation>
</comment>
<reference evidence="23 24" key="1">
    <citation type="submission" date="2013-09" db="EMBL/GenBank/DDBJ databases">
        <title>Genome sequencing of Arenimonas composti.</title>
        <authorList>
            <person name="Chen F."/>
            <person name="Wang G."/>
        </authorList>
    </citation>
    <scope>NUCLEOTIDE SEQUENCE [LARGE SCALE GENOMIC DNA]</scope>
    <source>
        <strain evidence="23 24">TR7-09</strain>
    </source>
</reference>
<dbReference type="GO" id="GO:0046417">
    <property type="term" value="P:chorismate metabolic process"/>
    <property type="evidence" value="ECO:0007669"/>
    <property type="project" value="InterPro"/>
</dbReference>
<evidence type="ECO:0000256" key="14">
    <source>
        <dbReference type="ARBA" id="ARBA00023239"/>
    </source>
</evidence>
<dbReference type="InterPro" id="IPR001086">
    <property type="entry name" value="Preph_deHydtase"/>
</dbReference>
<dbReference type="STRING" id="1121013.GCA_000426365_00610"/>
<dbReference type="Gene3D" id="3.30.70.260">
    <property type="match status" value="1"/>
</dbReference>
<evidence type="ECO:0000256" key="6">
    <source>
        <dbReference type="ARBA" id="ARBA00012404"/>
    </source>
</evidence>
<evidence type="ECO:0000256" key="1">
    <source>
        <dbReference type="ARBA" id="ARBA00000824"/>
    </source>
</evidence>
<dbReference type="GO" id="GO:0005737">
    <property type="term" value="C:cytoplasm"/>
    <property type="evidence" value="ECO:0007669"/>
    <property type="project" value="UniProtKB-SubCell"/>
</dbReference>
<dbReference type="Pfam" id="PF01842">
    <property type="entry name" value="ACT"/>
    <property type="match status" value="1"/>
</dbReference>
<protein>
    <recommendedName>
        <fullName evidence="8">Bifunctional chorismate mutase/prephenate dehydratase</fullName>
        <ecNumber evidence="7">4.2.1.51</ecNumber>
        <ecNumber evidence="6">5.4.99.5</ecNumber>
    </recommendedName>
    <alternativeName>
        <fullName evidence="17">Chorismate mutase-prephenate dehydratase</fullName>
    </alternativeName>
    <alternativeName>
        <fullName evidence="16">p-protein</fullName>
    </alternativeName>
</protein>
<evidence type="ECO:0000256" key="16">
    <source>
        <dbReference type="ARBA" id="ARBA00031175"/>
    </source>
</evidence>